<evidence type="ECO:0000313" key="2">
    <source>
        <dbReference type="EMBL" id="WMV14000.1"/>
    </source>
</evidence>
<feature type="region of interest" description="Disordered" evidence="1">
    <location>
        <begin position="1"/>
        <end position="23"/>
    </location>
</feature>
<dbReference type="Proteomes" id="UP001234989">
    <property type="component" value="Chromosome 2"/>
</dbReference>
<reference evidence="2" key="1">
    <citation type="submission" date="2023-08" db="EMBL/GenBank/DDBJ databases">
        <title>A de novo genome assembly of Solanum verrucosum Schlechtendal, a Mexican diploid species geographically isolated from the other diploid A-genome species in potato relatives.</title>
        <authorList>
            <person name="Hosaka K."/>
        </authorList>
    </citation>
    <scope>NUCLEOTIDE SEQUENCE</scope>
    <source>
        <tissue evidence="2">Young leaves</tissue>
    </source>
</reference>
<dbReference type="EMBL" id="CP133613">
    <property type="protein sequence ID" value="WMV14000.1"/>
    <property type="molecule type" value="Genomic_DNA"/>
</dbReference>
<evidence type="ECO:0000256" key="1">
    <source>
        <dbReference type="SAM" id="MobiDB-lite"/>
    </source>
</evidence>
<dbReference type="InterPro" id="IPR004252">
    <property type="entry name" value="Probable_transposase_24"/>
</dbReference>
<name>A0AAF0Q1X4_SOLVR</name>
<proteinExistence type="predicted"/>
<keyword evidence="3" id="KW-1185">Reference proteome</keyword>
<gene>
    <name evidence="2" type="ORF">MTR67_007385</name>
</gene>
<dbReference type="AlphaFoldDB" id="A0AAF0Q1X4"/>
<organism evidence="2 3">
    <name type="scientific">Solanum verrucosum</name>
    <dbReference type="NCBI Taxonomy" id="315347"/>
    <lineage>
        <taxon>Eukaryota</taxon>
        <taxon>Viridiplantae</taxon>
        <taxon>Streptophyta</taxon>
        <taxon>Embryophyta</taxon>
        <taxon>Tracheophyta</taxon>
        <taxon>Spermatophyta</taxon>
        <taxon>Magnoliopsida</taxon>
        <taxon>eudicotyledons</taxon>
        <taxon>Gunneridae</taxon>
        <taxon>Pentapetalae</taxon>
        <taxon>asterids</taxon>
        <taxon>lamiids</taxon>
        <taxon>Solanales</taxon>
        <taxon>Solanaceae</taxon>
        <taxon>Solanoideae</taxon>
        <taxon>Solaneae</taxon>
        <taxon>Solanum</taxon>
    </lineage>
</organism>
<dbReference type="Pfam" id="PF03004">
    <property type="entry name" value="Transposase_24"/>
    <property type="match status" value="1"/>
</dbReference>
<protein>
    <submittedName>
        <fullName evidence="2">Uncharacterized protein</fullName>
    </submittedName>
</protein>
<accession>A0AAF0Q1X4</accession>
<sequence length="123" mass="13854">MSKKVERVRGSLKGGSLHTEGAKTIGTITREMEKKLGRTPIRPEVFKKTHVKKIENEPDSDVWVEERIELTFAYKVLDRHVKPEALDGVQIAAMLAQIAQLTSTLAKSKRRRVAEQQSMSVTV</sequence>
<evidence type="ECO:0000313" key="3">
    <source>
        <dbReference type="Proteomes" id="UP001234989"/>
    </source>
</evidence>